<dbReference type="SUPFAM" id="SSF51556">
    <property type="entry name" value="Metallo-dependent hydrolases"/>
    <property type="match status" value="1"/>
</dbReference>
<proteinExistence type="predicted"/>
<feature type="domain" description="Amidohydrolase-related" evidence="2">
    <location>
        <begin position="54"/>
        <end position="423"/>
    </location>
</feature>
<sequence>MSSLCIKNASVIVTCDDQDSVLENSSILIEDGVIRSIGQQTFSADEILDASGCMVYPGLINTHHHLYQTFSRNLPQVQNMELFEWLTTLYEIWKNLDSSIIYHSSVTGMGELLKTGCTTCFDHHYVFPGGSSVSLLEAQFEAARQLGIRMYASRGSMDLSKKDGGLPPDSVVQSVDEILKDSRNAVEKFHNPAPFSMNMVALAPCSPFSAGKELYRQSALLARDLRVRLHTHLCETLDEENYVLEKYGKRPLSYMEELGWTGSDVWYAHGIHFNDEELKILAETKTGVAHCPISNMKLSSGICRIPEMLKLGIPVGLAVDGSASNDGSNLLEELRVAYLLHRLNSSSQAPDGYELLKLATRGSAAVLGRSDIGSLEPGKAGDLFLIRKNRLELVGADLDPKSMLGTVGFKGAVDYTVVNGKIVVRNGKLTGIDEEKAVYEGKRAVNEYLNR</sequence>
<dbReference type="RefSeq" id="WP_257463843.1">
    <property type="nucleotide sequence ID" value="NZ_JANJZT010000002.1"/>
</dbReference>
<reference evidence="3 4" key="1">
    <citation type="submission" date="2024-06" db="EMBL/GenBank/DDBJ databases">
        <title>Genomic Encyclopedia of Type Strains, Phase IV (KMG-IV): sequencing the most valuable type-strain genomes for metagenomic binning, comparative biology and taxonomic classification.</title>
        <authorList>
            <person name="Goeker M."/>
        </authorList>
    </citation>
    <scope>NUCLEOTIDE SEQUENCE [LARGE SCALE GENOMIC DNA]</scope>
    <source>
        <strain evidence="3 4">DSM 29492</strain>
    </source>
</reference>
<dbReference type="NCBIfam" id="NF006055">
    <property type="entry name" value="PRK08203.1"/>
    <property type="match status" value="1"/>
</dbReference>
<evidence type="ECO:0000313" key="4">
    <source>
        <dbReference type="Proteomes" id="UP001549106"/>
    </source>
</evidence>
<dbReference type="GO" id="GO:0016787">
    <property type="term" value="F:hydrolase activity"/>
    <property type="evidence" value="ECO:0007669"/>
    <property type="project" value="UniProtKB-KW"/>
</dbReference>
<gene>
    <name evidence="3" type="ORF">ABID24_000431</name>
</gene>
<dbReference type="PANTHER" id="PTHR43794">
    <property type="entry name" value="AMINOHYDROLASE SSNA-RELATED"/>
    <property type="match status" value="1"/>
</dbReference>
<dbReference type="SUPFAM" id="SSF51338">
    <property type="entry name" value="Composite domain of metallo-dependent hydrolases"/>
    <property type="match status" value="1"/>
</dbReference>
<name>A0ABV2LYE1_9FIRM</name>
<dbReference type="Gene3D" id="3.20.20.140">
    <property type="entry name" value="Metal-dependent hydrolases"/>
    <property type="match status" value="1"/>
</dbReference>
<keyword evidence="4" id="KW-1185">Reference proteome</keyword>
<dbReference type="InterPro" id="IPR011059">
    <property type="entry name" value="Metal-dep_hydrolase_composite"/>
</dbReference>
<dbReference type="EMBL" id="JBEPMJ010000002">
    <property type="protein sequence ID" value="MET3749208.1"/>
    <property type="molecule type" value="Genomic_DNA"/>
</dbReference>
<dbReference type="InterPro" id="IPR050287">
    <property type="entry name" value="MTA/SAH_deaminase"/>
</dbReference>
<dbReference type="PANTHER" id="PTHR43794:SF11">
    <property type="entry name" value="AMIDOHYDROLASE-RELATED DOMAIN-CONTAINING PROTEIN"/>
    <property type="match status" value="1"/>
</dbReference>
<protein>
    <submittedName>
        <fullName evidence="3">Cytosine/adenosine deaminase-related metal-dependent hydrolase</fullName>
    </submittedName>
</protein>
<organism evidence="3 4">
    <name type="scientific">Blautia caecimuris</name>
    <dbReference type="NCBI Taxonomy" id="1796615"/>
    <lineage>
        <taxon>Bacteria</taxon>
        <taxon>Bacillati</taxon>
        <taxon>Bacillota</taxon>
        <taxon>Clostridia</taxon>
        <taxon>Lachnospirales</taxon>
        <taxon>Lachnospiraceae</taxon>
        <taxon>Blautia</taxon>
    </lineage>
</organism>
<dbReference type="Gene3D" id="2.30.40.10">
    <property type="entry name" value="Urease, subunit C, domain 1"/>
    <property type="match status" value="1"/>
</dbReference>
<dbReference type="CDD" id="cd01298">
    <property type="entry name" value="ATZ_TRZ_like"/>
    <property type="match status" value="1"/>
</dbReference>
<dbReference type="Pfam" id="PF01979">
    <property type="entry name" value="Amidohydro_1"/>
    <property type="match status" value="1"/>
</dbReference>
<evidence type="ECO:0000313" key="3">
    <source>
        <dbReference type="EMBL" id="MET3749208.1"/>
    </source>
</evidence>
<evidence type="ECO:0000256" key="1">
    <source>
        <dbReference type="ARBA" id="ARBA00022801"/>
    </source>
</evidence>
<evidence type="ECO:0000259" key="2">
    <source>
        <dbReference type="Pfam" id="PF01979"/>
    </source>
</evidence>
<accession>A0ABV2LYE1</accession>
<dbReference type="InterPro" id="IPR006680">
    <property type="entry name" value="Amidohydro-rel"/>
</dbReference>
<keyword evidence="1 3" id="KW-0378">Hydrolase</keyword>
<dbReference type="Proteomes" id="UP001549106">
    <property type="component" value="Unassembled WGS sequence"/>
</dbReference>
<dbReference type="InterPro" id="IPR032466">
    <property type="entry name" value="Metal_Hydrolase"/>
</dbReference>
<comment type="caution">
    <text evidence="3">The sequence shown here is derived from an EMBL/GenBank/DDBJ whole genome shotgun (WGS) entry which is preliminary data.</text>
</comment>